<feature type="transmembrane region" description="Helical" evidence="6">
    <location>
        <begin position="241"/>
        <end position="266"/>
    </location>
</feature>
<feature type="transmembrane region" description="Helical" evidence="6">
    <location>
        <begin position="175"/>
        <end position="196"/>
    </location>
</feature>
<evidence type="ECO:0000256" key="6">
    <source>
        <dbReference type="SAM" id="Phobius"/>
    </source>
</evidence>
<dbReference type="GO" id="GO:0042910">
    <property type="term" value="F:xenobiotic transmembrane transporter activity"/>
    <property type="evidence" value="ECO:0007669"/>
    <property type="project" value="InterPro"/>
</dbReference>
<dbReference type="Proteomes" id="UP000093954">
    <property type="component" value="Unassembled WGS sequence"/>
</dbReference>
<feature type="transmembrane region" description="Helical" evidence="6">
    <location>
        <begin position="68"/>
        <end position="88"/>
    </location>
</feature>
<dbReference type="PANTHER" id="PTHR43823:SF3">
    <property type="entry name" value="MULTIDRUG EXPORT PROTEIN MEPA"/>
    <property type="match status" value="1"/>
</dbReference>
<protein>
    <submittedName>
        <fullName evidence="7">Multidrug export protein MepA</fullName>
    </submittedName>
</protein>
<dbReference type="GO" id="GO:0015297">
    <property type="term" value="F:antiporter activity"/>
    <property type="evidence" value="ECO:0007669"/>
    <property type="project" value="InterPro"/>
</dbReference>
<feature type="transmembrane region" description="Helical" evidence="6">
    <location>
        <begin position="322"/>
        <end position="345"/>
    </location>
</feature>
<proteinExistence type="predicted"/>
<comment type="caution">
    <text evidence="7">The sequence shown here is derived from an EMBL/GenBank/DDBJ whole genome shotgun (WGS) entry which is preliminary data.</text>
</comment>
<feature type="transmembrane region" description="Helical" evidence="6">
    <location>
        <begin position="21"/>
        <end position="48"/>
    </location>
</feature>
<feature type="transmembrane region" description="Helical" evidence="6">
    <location>
        <begin position="365"/>
        <end position="386"/>
    </location>
</feature>
<keyword evidence="5 6" id="KW-0472">Membrane</keyword>
<dbReference type="GO" id="GO:0005886">
    <property type="term" value="C:plasma membrane"/>
    <property type="evidence" value="ECO:0007669"/>
    <property type="project" value="UniProtKB-SubCell"/>
</dbReference>
<feature type="transmembrane region" description="Helical" evidence="6">
    <location>
        <begin position="142"/>
        <end position="163"/>
    </location>
</feature>
<gene>
    <name evidence="7" type="primary">mepA_2</name>
    <name evidence="7" type="ORF">CLRAG_09030</name>
</gene>
<evidence type="ECO:0000256" key="1">
    <source>
        <dbReference type="ARBA" id="ARBA00004651"/>
    </source>
</evidence>
<name>A0A1A6AZJ8_9CLOT</name>
<dbReference type="InterPro" id="IPR051327">
    <property type="entry name" value="MATE_MepA_subfamily"/>
</dbReference>
<evidence type="ECO:0000256" key="2">
    <source>
        <dbReference type="ARBA" id="ARBA00022475"/>
    </source>
</evidence>
<dbReference type="EMBL" id="LROS01000009">
    <property type="protein sequence ID" value="OBR95511.1"/>
    <property type="molecule type" value="Genomic_DNA"/>
</dbReference>
<dbReference type="PATRIC" id="fig|1353534.3.peg.918"/>
<evidence type="ECO:0000256" key="3">
    <source>
        <dbReference type="ARBA" id="ARBA00022692"/>
    </source>
</evidence>
<dbReference type="PANTHER" id="PTHR43823">
    <property type="entry name" value="SPORULATION PROTEIN YKVU"/>
    <property type="match status" value="1"/>
</dbReference>
<comment type="subcellular location">
    <subcellularLocation>
        <location evidence="1">Cell membrane</location>
        <topology evidence="1">Multi-pass membrane protein</topology>
    </subcellularLocation>
</comment>
<feature type="transmembrane region" description="Helical" evidence="6">
    <location>
        <begin position="202"/>
        <end position="220"/>
    </location>
</feature>
<evidence type="ECO:0000313" key="8">
    <source>
        <dbReference type="Proteomes" id="UP000093954"/>
    </source>
</evidence>
<organism evidence="7 8">
    <name type="scientific">Clostridium ragsdalei P11</name>
    <dbReference type="NCBI Taxonomy" id="1353534"/>
    <lineage>
        <taxon>Bacteria</taxon>
        <taxon>Bacillati</taxon>
        <taxon>Bacillota</taxon>
        <taxon>Clostridia</taxon>
        <taxon>Eubacteriales</taxon>
        <taxon>Clostridiaceae</taxon>
        <taxon>Clostridium</taxon>
    </lineage>
</organism>
<dbReference type="AlphaFoldDB" id="A0A1A6AZJ8"/>
<keyword evidence="4 6" id="KW-1133">Transmembrane helix</keyword>
<keyword evidence="8" id="KW-1185">Reference proteome</keyword>
<dbReference type="Pfam" id="PF01554">
    <property type="entry name" value="MatE"/>
    <property type="match status" value="2"/>
</dbReference>
<keyword evidence="3 6" id="KW-0812">Transmembrane</keyword>
<feature type="transmembrane region" description="Helical" evidence="6">
    <location>
        <begin position="278"/>
        <end position="301"/>
    </location>
</feature>
<accession>A0A1A6AZJ8</accession>
<sequence>MTNPEADVKDRELGTKPVKSLYARYSFVTLVGMIAQCVMVMFEGVIIGRGLGTLGLATVSIIMPLENLSLALGGFFGVGISSIAAIKLGDNDHEGARKVFAQGFWFCTIFMIVLSILIFTNVGRVAGFLGATPQITGDVVKFIKIFMIGYPFCVIGQMLCYVLRVDEKPGIASFFMSFASIVALAELFLSVVVFKIGITGAAIYYALSIGLWFGCIYYFLLDKNTLFKIKVSDLKIDFTNIAAALKTGIPFFIIQAGTFVFGIVINNMLGKLGNEVDIAAFSIINGYVIYILMMICNAMLGGVQPIASYNYGAKNKSRLKELIKVSVSSNFIIVMILVIITEIFARPIISAFAGNNAGLVNSATLYTRIVVSFAAFGFTSNLISGYYQAVDKVAVSTVIGISRYVLFAIPLIFILVKPFGMMGIWYSQPVADILACLLSLILLAREIKSINSLG</sequence>
<keyword evidence="2" id="KW-1003">Cell membrane</keyword>
<feature type="transmembrane region" description="Helical" evidence="6">
    <location>
        <begin position="100"/>
        <end position="122"/>
    </location>
</feature>
<evidence type="ECO:0000256" key="4">
    <source>
        <dbReference type="ARBA" id="ARBA00022989"/>
    </source>
</evidence>
<evidence type="ECO:0000313" key="7">
    <source>
        <dbReference type="EMBL" id="OBR95511.1"/>
    </source>
</evidence>
<reference evidence="7 8" key="1">
    <citation type="journal article" date="2012" name="Front. Microbiol.">
        <title>Draft Genome Sequence of the Virulent Strain 01-B526 of the Fish Pathogen Aeromonas salmonicida.</title>
        <authorList>
            <person name="Charette S.J."/>
            <person name="Brochu F."/>
            <person name="Boyle B."/>
            <person name="Filion G."/>
            <person name="Tanaka K.H."/>
            <person name="Derome N."/>
        </authorList>
    </citation>
    <scope>NUCLEOTIDE SEQUENCE [LARGE SCALE GENOMIC DNA]</scope>
    <source>
        <strain evidence="7 8">P11</strain>
    </source>
</reference>
<feature type="transmembrane region" description="Helical" evidence="6">
    <location>
        <begin position="422"/>
        <end position="444"/>
    </location>
</feature>
<dbReference type="InterPro" id="IPR002528">
    <property type="entry name" value="MATE_fam"/>
</dbReference>
<evidence type="ECO:0000256" key="5">
    <source>
        <dbReference type="ARBA" id="ARBA00023136"/>
    </source>
</evidence>
<feature type="transmembrane region" description="Helical" evidence="6">
    <location>
        <begin position="393"/>
        <end position="416"/>
    </location>
</feature>